<gene>
    <name evidence="1" type="ORF">WJ0W_005777</name>
</gene>
<evidence type="ECO:0000313" key="1">
    <source>
        <dbReference type="EMBL" id="CAH8248593.1"/>
    </source>
</evidence>
<dbReference type="Proteomes" id="UP001154322">
    <property type="component" value="Unassembled WGS sequence"/>
</dbReference>
<accession>A0ABM9G9F9</accession>
<evidence type="ECO:0000313" key="2">
    <source>
        <dbReference type="Proteomes" id="UP001154322"/>
    </source>
</evidence>
<protein>
    <submittedName>
        <fullName evidence="1">Uncharacterized protein</fullName>
    </submittedName>
</protein>
<sequence length="86" mass="9505">MQFSWSKKDSRKACICLVVARVKCKGIDLDQAVHETLQHGHAKNPEAIPYRELMSLKRDAQKFIEKNSRCGISTSDKGMGSVGGSP</sequence>
<name>A0ABM9G9F9_9BACL</name>
<organism evidence="1 2">
    <name type="scientific">Paenibacillus melissococcoides</name>
    <dbReference type="NCBI Taxonomy" id="2912268"/>
    <lineage>
        <taxon>Bacteria</taxon>
        <taxon>Bacillati</taxon>
        <taxon>Bacillota</taxon>
        <taxon>Bacilli</taxon>
        <taxon>Bacillales</taxon>
        <taxon>Paenibacillaceae</taxon>
        <taxon>Paenibacillus</taxon>
    </lineage>
</organism>
<dbReference type="EMBL" id="CALYLO010000012">
    <property type="protein sequence ID" value="CAH8248593.1"/>
    <property type="molecule type" value="Genomic_DNA"/>
</dbReference>
<proteinExistence type="predicted"/>
<dbReference type="RefSeq" id="WP_213428466.1">
    <property type="nucleotide sequence ID" value="NZ_AP031286.1"/>
</dbReference>
<reference evidence="1" key="1">
    <citation type="submission" date="2022-06" db="EMBL/GenBank/DDBJ databases">
        <authorList>
            <person name="Dietemann V."/>
            <person name="Ory F."/>
            <person name="Dainat B."/>
            <person name="Oberhansli S."/>
        </authorList>
    </citation>
    <scope>NUCLEOTIDE SEQUENCE</scope>
    <source>
        <strain evidence="1">Ena-SAMPLE-TAB-26-04-2022-14:26:32:270-5432</strain>
    </source>
</reference>
<comment type="caution">
    <text evidence="1">The sequence shown here is derived from an EMBL/GenBank/DDBJ whole genome shotgun (WGS) entry which is preliminary data.</text>
</comment>
<keyword evidence="2" id="KW-1185">Reference proteome</keyword>